<dbReference type="EMBL" id="JARBHB010000007">
    <property type="protein sequence ID" value="KAJ8879243.1"/>
    <property type="molecule type" value="Genomic_DNA"/>
</dbReference>
<organism evidence="1 2">
    <name type="scientific">Dryococelus australis</name>
    <dbReference type="NCBI Taxonomy" id="614101"/>
    <lineage>
        <taxon>Eukaryota</taxon>
        <taxon>Metazoa</taxon>
        <taxon>Ecdysozoa</taxon>
        <taxon>Arthropoda</taxon>
        <taxon>Hexapoda</taxon>
        <taxon>Insecta</taxon>
        <taxon>Pterygota</taxon>
        <taxon>Neoptera</taxon>
        <taxon>Polyneoptera</taxon>
        <taxon>Phasmatodea</taxon>
        <taxon>Verophasmatodea</taxon>
        <taxon>Anareolatae</taxon>
        <taxon>Phasmatidae</taxon>
        <taxon>Eurycanthinae</taxon>
        <taxon>Dryococelus</taxon>
    </lineage>
</organism>
<protein>
    <submittedName>
        <fullName evidence="1">Uncharacterized protein</fullName>
    </submittedName>
</protein>
<accession>A0ABQ9H4L3</accession>
<sequence>MPLETIADACHSSVSAMERSNDKDRFSLKTTGKRYDGNTARLARRSDEALEVRVSVTRIAPSLLDLGHGVPTRYICRGQRNGVTCQQNFGMPSANQDIASWQPSQLGTVRSMLVNRVIQNIRLITSEVDAPDPISVIQLIDRLLNSTGFCDFESRCDRGLKGRPGQFSRDRLSQSAYGKHTSVQRARGQPTLLVVARKSSFPLHSFSTFYPTSLHTWLVALFGAEGDARKRRARGKEIGTIERPLCVLAQRTEISNRVCYGATGATRLQQRRRRYCGDRAVSLLASHQYEPVSIPGLVTPRFSHTGIVPDDAAGRWVFSVTSRFPLLLHSSVSSFSLLTSIKTSLLRAAQISSHVHSFLYFTVLSRRPLPCQRYYRAVVPRLGSGTNWRKSERIGETMPAPDTAGPSRTSPTTALIRASWGPLMKSLVTSCSATNPALRQHLVQVSVTFYTNGKVNRHNVRIWGQEHPHDTTEHERASPKMNMFCTAFKPYFRPFLFSQAHSYWNSLFGHAHRLVVSSVRRGGRGLRFSAGWCVTPLSCSRISERDVAAMLALHQWTPRSPDLTPCYFFYRVFCLPLPANIDDQKTRITDAVQTVTPGMLKRVSNEFEYRVNFVRVTHGHIEHL</sequence>
<dbReference type="PANTHER" id="PTHR47326">
    <property type="entry name" value="TRANSPOSABLE ELEMENT TC3 TRANSPOSASE-LIKE PROTEIN"/>
    <property type="match status" value="1"/>
</dbReference>
<dbReference type="Proteomes" id="UP001159363">
    <property type="component" value="Chromosome 6"/>
</dbReference>
<evidence type="ECO:0000313" key="2">
    <source>
        <dbReference type="Proteomes" id="UP001159363"/>
    </source>
</evidence>
<keyword evidence="2" id="KW-1185">Reference proteome</keyword>
<dbReference type="Gene3D" id="3.30.420.10">
    <property type="entry name" value="Ribonuclease H-like superfamily/Ribonuclease H"/>
    <property type="match status" value="1"/>
</dbReference>
<dbReference type="InterPro" id="IPR036397">
    <property type="entry name" value="RNaseH_sf"/>
</dbReference>
<name>A0ABQ9H4L3_9NEOP</name>
<reference evidence="1 2" key="1">
    <citation type="submission" date="2023-02" db="EMBL/GenBank/DDBJ databases">
        <title>LHISI_Scaffold_Assembly.</title>
        <authorList>
            <person name="Stuart O.P."/>
            <person name="Cleave R."/>
            <person name="Magrath M.J.L."/>
            <person name="Mikheyev A.S."/>
        </authorList>
    </citation>
    <scope>NUCLEOTIDE SEQUENCE [LARGE SCALE GENOMIC DNA]</scope>
    <source>
        <strain evidence="1">Daus_M_001</strain>
        <tissue evidence="1">Leg muscle</tissue>
    </source>
</reference>
<proteinExistence type="predicted"/>
<comment type="caution">
    <text evidence="1">The sequence shown here is derived from an EMBL/GenBank/DDBJ whole genome shotgun (WGS) entry which is preliminary data.</text>
</comment>
<gene>
    <name evidence="1" type="ORF">PR048_019849</name>
</gene>
<evidence type="ECO:0000313" key="1">
    <source>
        <dbReference type="EMBL" id="KAJ8879243.1"/>
    </source>
</evidence>
<dbReference type="PANTHER" id="PTHR47326:SF1">
    <property type="entry name" value="HTH PSQ-TYPE DOMAIN-CONTAINING PROTEIN"/>
    <property type="match status" value="1"/>
</dbReference>